<reference evidence="7" key="2">
    <citation type="submission" date="2018-03" db="EMBL/GenBank/DDBJ databases">
        <authorList>
            <person name="Keele B.F."/>
        </authorList>
    </citation>
    <scope>NUCLEOTIDE SEQUENCE</scope>
    <source>
        <strain evidence="7">SNUC 2204</strain>
    </source>
</reference>
<comment type="cofactor">
    <cofactor evidence="6">
        <name>Zn(2+)</name>
        <dbReference type="ChEBI" id="CHEBI:29105"/>
    </cofactor>
    <text evidence="6">Binds 1 zinc ion per subunit.</text>
</comment>
<comment type="catalytic activity">
    <reaction evidence="5">
        <text>hydrogencarbonate + H(+) = CO2 + H2O</text>
        <dbReference type="Rhea" id="RHEA:10748"/>
        <dbReference type="ChEBI" id="CHEBI:15377"/>
        <dbReference type="ChEBI" id="CHEBI:15378"/>
        <dbReference type="ChEBI" id="CHEBI:16526"/>
        <dbReference type="ChEBI" id="CHEBI:17544"/>
        <dbReference type="EC" id="4.2.1.1"/>
    </reaction>
</comment>
<dbReference type="RefSeq" id="WP_016912441.1">
    <property type="nucleotide sequence ID" value="NZ_BMDF01000006.1"/>
</dbReference>
<name>A0A2T4PUA9_9STAP</name>
<keyword evidence="10" id="KW-1185">Reference proteome</keyword>
<evidence type="ECO:0000313" key="9">
    <source>
        <dbReference type="Proteomes" id="UP000241209"/>
    </source>
</evidence>
<sequence>MPLLNDILDYNAAFIDQKEYQNLITTKTPNAKAVLLTCMDTRLTELSTRALGFKNGDVKVVKNAGATISHPYGSTMRSLLVAIYALGAEEIIIMGHKDCGMGNLDVNSVIDTMKSRGITDNTLNTIEHSGIDIQQFLRGFDDVTQNVQTNIQKIYNHPLFDQSVPIHGLVIDPHNGELEVIQNGYEFTK</sequence>
<evidence type="ECO:0000313" key="10">
    <source>
        <dbReference type="Proteomes" id="UP000627155"/>
    </source>
</evidence>
<proteinExistence type="inferred from homology"/>
<evidence type="ECO:0000256" key="2">
    <source>
        <dbReference type="ARBA" id="ARBA00012925"/>
    </source>
</evidence>
<keyword evidence="3 6" id="KW-0479">Metal-binding</keyword>
<evidence type="ECO:0000256" key="4">
    <source>
        <dbReference type="ARBA" id="ARBA00022833"/>
    </source>
</evidence>
<dbReference type="GO" id="GO:0004089">
    <property type="term" value="F:carbonate dehydratase activity"/>
    <property type="evidence" value="ECO:0007669"/>
    <property type="project" value="UniProtKB-EC"/>
</dbReference>
<dbReference type="EC" id="4.2.1.1" evidence="2"/>
<evidence type="ECO:0000256" key="1">
    <source>
        <dbReference type="ARBA" id="ARBA00006217"/>
    </source>
</evidence>
<keyword evidence="4 6" id="KW-0862">Zinc</keyword>
<dbReference type="AlphaFoldDB" id="A0A2T4PUA9"/>
<dbReference type="STRING" id="1167632.GCA_000286335_01760"/>
<dbReference type="PANTHER" id="PTHR43175">
    <property type="entry name" value="CARBONIC ANHYDRASE"/>
    <property type="match status" value="1"/>
</dbReference>
<dbReference type="GeneID" id="64116884"/>
<dbReference type="CDD" id="cd03379">
    <property type="entry name" value="beta_CA_cladeD"/>
    <property type="match status" value="1"/>
</dbReference>
<dbReference type="EMBL" id="CP069486">
    <property type="protein sequence ID" value="QRO84349.1"/>
    <property type="molecule type" value="Genomic_DNA"/>
</dbReference>
<evidence type="ECO:0000313" key="7">
    <source>
        <dbReference type="EMBL" id="PTI29962.1"/>
    </source>
</evidence>
<evidence type="ECO:0000256" key="3">
    <source>
        <dbReference type="ARBA" id="ARBA00022723"/>
    </source>
</evidence>
<comment type="similarity">
    <text evidence="1">Belongs to the beta-class carbonic anhydrase family.</text>
</comment>
<feature type="binding site" evidence="6">
    <location>
        <position position="99"/>
    </location>
    <ligand>
        <name>Zn(2+)</name>
        <dbReference type="ChEBI" id="CHEBI:29105"/>
    </ligand>
</feature>
<dbReference type="SUPFAM" id="SSF53056">
    <property type="entry name" value="beta-carbonic anhydrase, cab"/>
    <property type="match status" value="1"/>
</dbReference>
<evidence type="ECO:0000256" key="6">
    <source>
        <dbReference type="PIRSR" id="PIRSR601765-1"/>
    </source>
</evidence>
<reference evidence="8 10" key="3">
    <citation type="submission" date="2021-02" db="EMBL/GenBank/DDBJ databases">
        <title>FDA dAtabase for Regulatory Grade micrObial Sequences (FDA-ARGOS): Supporting development and validation of Infectious Disease Dx tests.</title>
        <authorList>
            <person name="Sproer C."/>
            <person name="Gronow S."/>
            <person name="Severitt S."/>
            <person name="Schroder I."/>
            <person name="Tallon L."/>
            <person name="Sadzewicz L."/>
            <person name="Zhao X."/>
            <person name="Boylan J."/>
            <person name="Ott S."/>
            <person name="Bowen H."/>
            <person name="Vavikolanu K."/>
            <person name="Mehta A."/>
            <person name="Aluvathingal J."/>
            <person name="Nadendla S."/>
            <person name="Lowell S."/>
            <person name="Myers T."/>
            <person name="Yan Y."/>
            <person name="Sichtig H."/>
        </authorList>
    </citation>
    <scope>NUCLEOTIDE SEQUENCE [LARGE SCALE GENOMIC DNA]</scope>
    <source>
        <strain evidence="8 10">FDAARGOS_1207</strain>
    </source>
</reference>
<feature type="binding site" evidence="6">
    <location>
        <position position="96"/>
    </location>
    <ligand>
        <name>Zn(2+)</name>
        <dbReference type="ChEBI" id="CHEBI:29105"/>
    </ligand>
</feature>
<dbReference type="Gene3D" id="3.40.1050.10">
    <property type="entry name" value="Carbonic anhydrase"/>
    <property type="match status" value="1"/>
</dbReference>
<dbReference type="EMBL" id="PZFK01000009">
    <property type="protein sequence ID" value="PTI29962.1"/>
    <property type="molecule type" value="Genomic_DNA"/>
</dbReference>
<dbReference type="Proteomes" id="UP000241209">
    <property type="component" value="Unassembled WGS sequence"/>
</dbReference>
<reference evidence="7 9" key="1">
    <citation type="journal article" date="2016" name="Front. Microbiol.">
        <title>Comprehensive Phylogenetic Analysis of Bovine Non-aureus Staphylococci Species Based on Whole-Genome Sequencing.</title>
        <authorList>
            <person name="Naushad S."/>
            <person name="Barkema H.W."/>
            <person name="Luby C."/>
            <person name="Condas L.A."/>
            <person name="Nobrega D.B."/>
            <person name="Carson D.A."/>
            <person name="De Buck J."/>
        </authorList>
    </citation>
    <scope>NUCLEOTIDE SEQUENCE [LARGE SCALE GENOMIC DNA]</scope>
    <source>
        <strain evidence="7 9">SNUC 2204</strain>
    </source>
</reference>
<dbReference type="InterPro" id="IPR036874">
    <property type="entry name" value="Carbonic_anhydrase_sf"/>
</dbReference>
<dbReference type="SMART" id="SM00947">
    <property type="entry name" value="Pro_CA"/>
    <property type="match status" value="1"/>
</dbReference>
<dbReference type="OrthoDB" id="9792260at2"/>
<dbReference type="Proteomes" id="UP000627155">
    <property type="component" value="Chromosome"/>
</dbReference>
<accession>A0A2T4PUA9</accession>
<dbReference type="GO" id="GO:0008270">
    <property type="term" value="F:zinc ion binding"/>
    <property type="evidence" value="ECO:0007669"/>
    <property type="project" value="InterPro"/>
</dbReference>
<organism evidence="7 9">
    <name type="scientific">Mammaliicoccus vitulinus</name>
    <dbReference type="NCBI Taxonomy" id="71237"/>
    <lineage>
        <taxon>Bacteria</taxon>
        <taxon>Bacillati</taxon>
        <taxon>Bacillota</taxon>
        <taxon>Bacilli</taxon>
        <taxon>Bacillales</taxon>
        <taxon>Staphylococcaceae</taxon>
        <taxon>Mammaliicoccus</taxon>
    </lineage>
</organism>
<dbReference type="InterPro" id="IPR001765">
    <property type="entry name" value="Carbonic_anhydrase"/>
</dbReference>
<evidence type="ECO:0000256" key="5">
    <source>
        <dbReference type="ARBA" id="ARBA00048348"/>
    </source>
</evidence>
<evidence type="ECO:0000313" key="8">
    <source>
        <dbReference type="EMBL" id="QRO84349.1"/>
    </source>
</evidence>
<dbReference type="Pfam" id="PF00484">
    <property type="entry name" value="Pro_CA"/>
    <property type="match status" value="1"/>
</dbReference>
<dbReference type="PANTHER" id="PTHR43175:SF3">
    <property type="entry name" value="CARBON DISULFIDE HYDROLASE"/>
    <property type="match status" value="1"/>
</dbReference>
<feature type="binding site" evidence="6">
    <location>
        <position position="38"/>
    </location>
    <ligand>
        <name>Zn(2+)</name>
        <dbReference type="ChEBI" id="CHEBI:29105"/>
    </ligand>
</feature>
<gene>
    <name evidence="7" type="ORF">BU072_05815</name>
    <name evidence="8" type="ORF">I6J37_08985</name>
</gene>
<protein>
    <recommendedName>
        <fullName evidence="2">carbonic anhydrase</fullName>
        <ecNumber evidence="2">4.2.1.1</ecNumber>
    </recommendedName>
</protein>
<feature type="binding site" evidence="6">
    <location>
        <position position="40"/>
    </location>
    <ligand>
        <name>Zn(2+)</name>
        <dbReference type="ChEBI" id="CHEBI:29105"/>
    </ligand>
</feature>